<proteinExistence type="predicted"/>
<dbReference type="EMBL" id="JAKEKT020000086">
    <property type="protein sequence ID" value="KAL1637692.1"/>
    <property type="molecule type" value="Genomic_DNA"/>
</dbReference>
<gene>
    <name evidence="2" type="ORF">SLS58_009223</name>
</gene>
<dbReference type="Pfam" id="PF24864">
    <property type="entry name" value="DUF7730"/>
    <property type="match status" value="1"/>
</dbReference>
<evidence type="ECO:0000259" key="1">
    <source>
        <dbReference type="Pfam" id="PF24864"/>
    </source>
</evidence>
<keyword evidence="3" id="KW-1185">Reference proteome</keyword>
<evidence type="ECO:0000313" key="2">
    <source>
        <dbReference type="EMBL" id="KAL1637692.1"/>
    </source>
</evidence>
<feature type="domain" description="DUF7730" evidence="1">
    <location>
        <begin position="30"/>
        <end position="229"/>
    </location>
</feature>
<organism evidence="2 3">
    <name type="scientific">Diplodia intermedia</name>
    <dbReference type="NCBI Taxonomy" id="856260"/>
    <lineage>
        <taxon>Eukaryota</taxon>
        <taxon>Fungi</taxon>
        <taxon>Dikarya</taxon>
        <taxon>Ascomycota</taxon>
        <taxon>Pezizomycotina</taxon>
        <taxon>Dothideomycetes</taxon>
        <taxon>Dothideomycetes incertae sedis</taxon>
        <taxon>Botryosphaeriales</taxon>
        <taxon>Botryosphaeriaceae</taxon>
        <taxon>Diplodia</taxon>
    </lineage>
</organism>
<dbReference type="Proteomes" id="UP001521184">
    <property type="component" value="Unassembled WGS sequence"/>
</dbReference>
<name>A0ABR3TDZ2_9PEZI</name>
<protein>
    <recommendedName>
        <fullName evidence="1">DUF7730 domain-containing protein</fullName>
    </recommendedName>
</protein>
<dbReference type="PANTHER" id="PTHR38790">
    <property type="entry name" value="2EXR DOMAIN-CONTAINING PROTEIN-RELATED"/>
    <property type="match status" value="1"/>
</dbReference>
<sequence length="290" mass="33582">MQSFYRSWIRGGTVGAEASSPGGDAQTPANQFQSPLFRLPAEIRLVIWEYALGGELIHMEHCPAMRCYERPRPAVPVSWAVLLREERLDCGKTWAQKAWLNHMDWHFTSTVCTKHAALPDGQTVAKGAILGLPLSCKRLYGETLSFLYLNNIFDFKLPQEFICFSKCLPSFLANPIRRIRIRVELNWSRNYTQNYHPYRTLDRPPVWRQVCTAVQQMEHLQEVHVNLRQAVPLAHIADVLLLLDELKVKQVVMETYEGVEEIKSYIEDSGRQYQVRKRVPWEECFVTFAS</sequence>
<evidence type="ECO:0000313" key="3">
    <source>
        <dbReference type="Proteomes" id="UP001521184"/>
    </source>
</evidence>
<accession>A0ABR3TDZ2</accession>
<comment type="caution">
    <text evidence="2">The sequence shown here is derived from an EMBL/GenBank/DDBJ whole genome shotgun (WGS) entry which is preliminary data.</text>
</comment>
<reference evidence="2 3" key="1">
    <citation type="journal article" date="2023" name="Plant Dis.">
        <title>First Report of Diplodia intermedia Causing Canker and Dieback Diseases on Apple Trees in Canada.</title>
        <authorList>
            <person name="Ellouze W."/>
            <person name="Ilyukhin E."/>
            <person name="Sulman M."/>
            <person name="Ali S."/>
        </authorList>
    </citation>
    <scope>NUCLEOTIDE SEQUENCE [LARGE SCALE GENOMIC DNA]</scope>
    <source>
        <strain evidence="2 3">M45-28</strain>
    </source>
</reference>
<dbReference type="InterPro" id="IPR056632">
    <property type="entry name" value="DUF7730"/>
</dbReference>